<dbReference type="KEGG" id="smon:AWR27_00245"/>
<proteinExistence type="predicted"/>
<dbReference type="EMBL" id="CP014263">
    <property type="protein sequence ID" value="AQG77919.1"/>
    <property type="molecule type" value="Genomic_DNA"/>
</dbReference>
<reference evidence="1 2" key="1">
    <citation type="submission" date="2016-01" db="EMBL/GenBank/DDBJ databases">
        <authorList>
            <person name="Oliw E.H."/>
        </authorList>
    </citation>
    <scope>NUCLEOTIDE SEQUENCE [LARGE SCALE GENOMIC DNA]</scope>
    <source>
        <strain evidence="1 2">DY10</strain>
    </source>
</reference>
<dbReference type="RefSeq" id="WP_077129344.1">
    <property type="nucleotide sequence ID" value="NZ_CP014263.1"/>
</dbReference>
<dbReference type="STRING" id="1178516.AWR27_00245"/>
<dbReference type="OrthoDB" id="9946343at2"/>
<accession>A0A1P9WRD2</accession>
<dbReference type="PROSITE" id="PS51257">
    <property type="entry name" value="PROKAR_LIPOPROTEIN"/>
    <property type="match status" value="1"/>
</dbReference>
<dbReference type="AlphaFoldDB" id="A0A1P9WRD2"/>
<protein>
    <submittedName>
        <fullName evidence="1">Uncharacterized protein</fullName>
    </submittedName>
</protein>
<evidence type="ECO:0000313" key="1">
    <source>
        <dbReference type="EMBL" id="AQG77919.1"/>
    </source>
</evidence>
<keyword evidence="2" id="KW-1185">Reference proteome</keyword>
<sequence length="315" mass="34087">MIKLTPIIFVLLTFSCNQREGERPLKPSDLALSYGAKFDKLLLGVESPNNQFVLTQELRVEGYGITLPVGTTLHKAENNPTTFTYDLPVGYKLIGQSADGKARVAAGGSITCTCTAGKGCSPYIAQLGSKESIGCAMSGNCTQCSMKRSGGRVENIDEILSEAEIVNFNQPIHFITTKQELSTTVSPSRTLMQLDAVRQQIVSFAKAYQLSDLDALEKSTGPEDLPSTYNYIHVNVYGRVILLPVQTDLVISANPLVNEIMRDATDAKGRIAARVYKCKCNTKSSGCSQNTGSLLFAKAVWCDAGSCESCTLSWL</sequence>
<gene>
    <name evidence="1" type="ORF">AWR27_00245</name>
</gene>
<name>A0A1P9WRD2_9BACT</name>
<organism evidence="1 2">
    <name type="scientific">Spirosoma montaniterrae</name>
    <dbReference type="NCBI Taxonomy" id="1178516"/>
    <lineage>
        <taxon>Bacteria</taxon>
        <taxon>Pseudomonadati</taxon>
        <taxon>Bacteroidota</taxon>
        <taxon>Cytophagia</taxon>
        <taxon>Cytophagales</taxon>
        <taxon>Cytophagaceae</taxon>
        <taxon>Spirosoma</taxon>
    </lineage>
</organism>
<dbReference type="Proteomes" id="UP000187941">
    <property type="component" value="Chromosome"/>
</dbReference>
<evidence type="ECO:0000313" key="2">
    <source>
        <dbReference type="Proteomes" id="UP000187941"/>
    </source>
</evidence>